<proteinExistence type="predicted"/>
<keyword evidence="2" id="KW-0378">Hydrolase</keyword>
<dbReference type="OrthoDB" id="1926452at2759"/>
<accession>A0A835IIS9</accession>
<dbReference type="SUPFAM" id="SSF52540">
    <property type="entry name" value="P-loop containing nucleoside triphosphate hydrolases"/>
    <property type="match status" value="1"/>
</dbReference>
<keyword evidence="1" id="KW-0547">Nucleotide-binding</keyword>
<dbReference type="AlphaFoldDB" id="A0A835IIS9"/>
<dbReference type="Gene3D" id="3.40.50.300">
    <property type="entry name" value="P-loop containing nucleotide triphosphate hydrolases"/>
    <property type="match status" value="1"/>
</dbReference>
<keyword evidence="7" id="KW-1185">Reference proteome</keyword>
<evidence type="ECO:0000259" key="5">
    <source>
        <dbReference type="PROSITE" id="PS51194"/>
    </source>
</evidence>
<dbReference type="SMART" id="SM00490">
    <property type="entry name" value="HELICc"/>
    <property type="match status" value="1"/>
</dbReference>
<dbReference type="Proteomes" id="UP000631114">
    <property type="component" value="Unassembled WGS sequence"/>
</dbReference>
<evidence type="ECO:0000256" key="2">
    <source>
        <dbReference type="ARBA" id="ARBA00022801"/>
    </source>
</evidence>
<keyword evidence="3" id="KW-0347">Helicase</keyword>
<evidence type="ECO:0000256" key="4">
    <source>
        <dbReference type="ARBA" id="ARBA00022840"/>
    </source>
</evidence>
<dbReference type="InterPro" id="IPR050699">
    <property type="entry name" value="RNA-DNA_Helicase"/>
</dbReference>
<dbReference type="GO" id="GO:0004386">
    <property type="term" value="F:helicase activity"/>
    <property type="evidence" value="ECO:0007669"/>
    <property type="project" value="UniProtKB-KW"/>
</dbReference>
<comment type="caution">
    <text evidence="6">The sequence shown here is derived from an EMBL/GenBank/DDBJ whole genome shotgun (WGS) entry which is preliminary data.</text>
</comment>
<evidence type="ECO:0000313" key="6">
    <source>
        <dbReference type="EMBL" id="KAF9617869.1"/>
    </source>
</evidence>
<dbReference type="FunFam" id="3.40.50.300:FF:000141">
    <property type="entry name" value="ATP-dependent RNA helicase DOB1"/>
    <property type="match status" value="1"/>
</dbReference>
<dbReference type="CDD" id="cd18795">
    <property type="entry name" value="SF2_C_Ski2"/>
    <property type="match status" value="1"/>
</dbReference>
<dbReference type="Pfam" id="PF21408">
    <property type="entry name" value="MTR4-like_stalk"/>
    <property type="match status" value="1"/>
</dbReference>
<evidence type="ECO:0000313" key="7">
    <source>
        <dbReference type="Proteomes" id="UP000631114"/>
    </source>
</evidence>
<dbReference type="InterPro" id="IPR027417">
    <property type="entry name" value="P-loop_NTPase"/>
</dbReference>
<dbReference type="PANTHER" id="PTHR12131:SF7">
    <property type="entry name" value="EXOSOME RNA HELICASE MTR4"/>
    <property type="match status" value="1"/>
</dbReference>
<feature type="domain" description="Helicase C-terminal" evidence="5">
    <location>
        <begin position="60"/>
        <end position="279"/>
    </location>
</feature>
<sequence length="374" mass="42854">MGGLYLVVDENELFREDNFVKLQDTFIKKKLENDRRNGNGRSSGRIAKSGTAQGGSYIYKIVKMIMECKFQPVISFSFRRRKCEQHAMSMSKLEFNTDEEKEVVEQVFRNAILCLNEEDRNLPAIELMVPLLQLGIAVHHSGLLPTIKELVEFFFQEGPIKALFATETFAMGLNMPAKTVVFTSVKKWDGDSHHYIGSGEYIQTSGRVGRRGKDEQCICIIMINEQVYFLASHLTWCCFLQSASHFVLFCLFKLSFKIQVSTFRLSYYSILNLMSRAKGQFTAEHVIKNLFHQFQCEKALPDIGEKVAKLEQEASVLDASGEAEVAEYHKIRLDIAQLEKKMLSEITEPERIIFFLVPGRLVSHKWNDVSTFII</sequence>
<evidence type="ECO:0000256" key="3">
    <source>
        <dbReference type="ARBA" id="ARBA00022806"/>
    </source>
</evidence>
<dbReference type="GO" id="GO:0016787">
    <property type="term" value="F:hydrolase activity"/>
    <property type="evidence" value="ECO:0007669"/>
    <property type="project" value="UniProtKB-KW"/>
</dbReference>
<dbReference type="InterPro" id="IPR048392">
    <property type="entry name" value="MTR4-like_stalk"/>
</dbReference>
<keyword evidence="4" id="KW-0067">ATP-binding</keyword>
<protein>
    <recommendedName>
        <fullName evidence="5">Helicase C-terminal domain-containing protein</fullName>
    </recommendedName>
</protein>
<reference evidence="6 7" key="1">
    <citation type="submission" date="2020-10" db="EMBL/GenBank/DDBJ databases">
        <title>The Coptis chinensis genome and diversification of protoberbering-type alkaloids.</title>
        <authorList>
            <person name="Wang B."/>
            <person name="Shu S."/>
            <person name="Song C."/>
            <person name="Liu Y."/>
        </authorList>
    </citation>
    <scope>NUCLEOTIDE SEQUENCE [LARGE SCALE GENOMIC DNA]</scope>
    <source>
        <strain evidence="6">HL-2020</strain>
        <tissue evidence="6">Leaf</tissue>
    </source>
</reference>
<organism evidence="6 7">
    <name type="scientific">Coptis chinensis</name>
    <dbReference type="NCBI Taxonomy" id="261450"/>
    <lineage>
        <taxon>Eukaryota</taxon>
        <taxon>Viridiplantae</taxon>
        <taxon>Streptophyta</taxon>
        <taxon>Embryophyta</taxon>
        <taxon>Tracheophyta</taxon>
        <taxon>Spermatophyta</taxon>
        <taxon>Magnoliopsida</taxon>
        <taxon>Ranunculales</taxon>
        <taxon>Ranunculaceae</taxon>
        <taxon>Coptidoideae</taxon>
        <taxon>Coptis</taxon>
    </lineage>
</organism>
<name>A0A835IIS9_9MAGN</name>
<gene>
    <name evidence="6" type="ORF">IFM89_039088</name>
</gene>
<dbReference type="Pfam" id="PF00271">
    <property type="entry name" value="Helicase_C"/>
    <property type="match status" value="1"/>
</dbReference>
<evidence type="ECO:0000256" key="1">
    <source>
        <dbReference type="ARBA" id="ARBA00022741"/>
    </source>
</evidence>
<dbReference type="GO" id="GO:0005634">
    <property type="term" value="C:nucleus"/>
    <property type="evidence" value="ECO:0007669"/>
    <property type="project" value="TreeGrafter"/>
</dbReference>
<dbReference type="PROSITE" id="PS51194">
    <property type="entry name" value="HELICASE_CTER"/>
    <property type="match status" value="1"/>
</dbReference>
<dbReference type="GO" id="GO:0005524">
    <property type="term" value="F:ATP binding"/>
    <property type="evidence" value="ECO:0007669"/>
    <property type="project" value="UniProtKB-KW"/>
</dbReference>
<dbReference type="PANTHER" id="PTHR12131">
    <property type="entry name" value="ATP-DEPENDENT RNA AND DNA HELICASE"/>
    <property type="match status" value="1"/>
</dbReference>
<dbReference type="EMBL" id="JADFTS010000003">
    <property type="protein sequence ID" value="KAF9617869.1"/>
    <property type="molecule type" value="Genomic_DNA"/>
</dbReference>
<dbReference type="InterPro" id="IPR001650">
    <property type="entry name" value="Helicase_C-like"/>
</dbReference>
<dbReference type="Gene3D" id="1.20.1500.20">
    <property type="match status" value="1"/>
</dbReference>
<dbReference type="GO" id="GO:0000460">
    <property type="term" value="P:maturation of 5.8S rRNA"/>
    <property type="evidence" value="ECO:0007669"/>
    <property type="project" value="TreeGrafter"/>
</dbReference>